<feature type="domain" description="WKF" evidence="2">
    <location>
        <begin position="184"/>
        <end position="244"/>
    </location>
</feature>
<feature type="compositionally biased region" description="Basic and acidic residues" evidence="1">
    <location>
        <begin position="107"/>
        <end position="119"/>
    </location>
</feature>
<feature type="compositionally biased region" description="Polar residues" evidence="1">
    <location>
        <begin position="1"/>
        <end position="10"/>
    </location>
</feature>
<evidence type="ECO:0000256" key="1">
    <source>
        <dbReference type="SAM" id="MobiDB-lite"/>
    </source>
</evidence>
<dbReference type="AlphaFoldDB" id="A0A1B6FH16"/>
<gene>
    <name evidence="3" type="ORF">g.22923</name>
</gene>
<dbReference type="PANTHER" id="PTHR22306:SF2">
    <property type="entry name" value="CHROMOSOME 7 OPEN READING FRAME 50"/>
    <property type="match status" value="1"/>
</dbReference>
<proteinExistence type="predicted"/>
<dbReference type="InterPro" id="IPR019327">
    <property type="entry name" value="WKF"/>
</dbReference>
<feature type="compositionally biased region" description="Basic and acidic residues" evidence="1">
    <location>
        <begin position="19"/>
        <end position="36"/>
    </location>
</feature>
<accession>A0A1B6FH16</accession>
<dbReference type="EMBL" id="GECZ01020294">
    <property type="protein sequence ID" value="JAS49475.1"/>
    <property type="molecule type" value="Transcribed_RNA"/>
</dbReference>
<name>A0A1B6FH16_9HEMI</name>
<feature type="region of interest" description="Disordered" evidence="1">
    <location>
        <begin position="1"/>
        <end position="119"/>
    </location>
</feature>
<protein>
    <recommendedName>
        <fullName evidence="2">WKF domain-containing protein</fullName>
    </recommendedName>
</protein>
<evidence type="ECO:0000313" key="3">
    <source>
        <dbReference type="EMBL" id="JAS49475.1"/>
    </source>
</evidence>
<dbReference type="Pfam" id="PF10180">
    <property type="entry name" value="WKF"/>
    <property type="match status" value="1"/>
</dbReference>
<evidence type="ECO:0000259" key="2">
    <source>
        <dbReference type="Pfam" id="PF10180"/>
    </source>
</evidence>
<sequence>MAIGSIQTPNKGKKGSPKNQKDNRRSETFGTDKKSSSNDGTQINMKNRKSLKRKSYEFEISSTDTEEKKKAKTVTKSKLAENDTKPSTTNDKPIAQKDKKHNKRKNKSESHLDGNKDTEVTAVKKMKVDPSGVSANKKTKQLPDYIELETKSNKVSTEVKKSKKNEKSKAKFNDIDEVNLRGINYLTTWRDDRKNWKFDKNVQKRLITVMFDETKLPDEYFQTFLEYMAGGSESIKKIVTGHANNIISEMEKWNNLSEKAKETAKKVEESQYDRARNLVQYLQ</sequence>
<reference evidence="3" key="1">
    <citation type="submission" date="2015-11" db="EMBL/GenBank/DDBJ databases">
        <title>De novo transcriptome assembly of four potential Pierce s Disease insect vectors from Arizona vineyards.</title>
        <authorList>
            <person name="Tassone E.E."/>
        </authorList>
    </citation>
    <scope>NUCLEOTIDE SEQUENCE</scope>
</reference>
<organism evidence="3">
    <name type="scientific">Cuerna arida</name>
    <dbReference type="NCBI Taxonomy" id="1464854"/>
    <lineage>
        <taxon>Eukaryota</taxon>
        <taxon>Metazoa</taxon>
        <taxon>Ecdysozoa</taxon>
        <taxon>Arthropoda</taxon>
        <taxon>Hexapoda</taxon>
        <taxon>Insecta</taxon>
        <taxon>Pterygota</taxon>
        <taxon>Neoptera</taxon>
        <taxon>Paraneoptera</taxon>
        <taxon>Hemiptera</taxon>
        <taxon>Auchenorrhyncha</taxon>
        <taxon>Membracoidea</taxon>
        <taxon>Cicadellidae</taxon>
        <taxon>Cicadellinae</taxon>
        <taxon>Proconiini</taxon>
        <taxon>Cuerna</taxon>
    </lineage>
</organism>
<dbReference type="PANTHER" id="PTHR22306">
    <property type="entry name" value="CHROMOSOME 7 OPEN READING FRAME 50"/>
    <property type="match status" value="1"/>
</dbReference>